<name>A0AAD5UTM3_9APHY</name>
<proteinExistence type="predicted"/>
<feature type="region of interest" description="Disordered" evidence="1">
    <location>
        <begin position="62"/>
        <end position="157"/>
    </location>
</feature>
<feature type="compositionally biased region" description="Low complexity" evidence="1">
    <location>
        <begin position="105"/>
        <end position="121"/>
    </location>
</feature>
<evidence type="ECO:0000313" key="3">
    <source>
        <dbReference type="Proteomes" id="UP001212997"/>
    </source>
</evidence>
<sequence>MQSCKLPIEVCERILDSLALPAHNPMWDDYVKALQATPTLTLARHPHKAQLVQFLIISPLSPPSPPSSSEPTSPLLTPSDPLAPAPTLSTVSTLSSKSPTPPASPVTSSSSHSPQISVSVSNDQPNVEETLVEETLPHSKSGNLAHAPTPESSGFDVSLRDQTQDKIEENMTIPPCYYNWIYKVLTRLPPLLVNLSFLRFDELPTLHPLFIRLVSCFKTIQTLLLTDLENQSFTEIIQAVNRLPQLRSIYFNGSKWDRPVRFFPSRRLQIEGFFCDADDRHMITDTLDWLGSLQDLSGFRHLRTGSLQSSGWNKMHHVLQRCRNSLISLDLGSSDADIFGSLSLSSHSKLECLDIWIPSLTLLDDIALFSSHIFQLLSPSLIYLIIGPFLNLDLESLATMQSSWKDIDDALSHPKYNRLTYFVINLFGSCEGNTDRETLRATFQDILPRSYQRGILWVGKYIDTTEDRRVVVQHFIFAKTISASSAYLNLRHPIIAHETPSDVQTPTAITLPHTHKNNQHNSSADLEALP</sequence>
<feature type="region of interest" description="Disordered" evidence="1">
    <location>
        <begin position="505"/>
        <end position="530"/>
    </location>
</feature>
<dbReference type="Proteomes" id="UP001212997">
    <property type="component" value="Unassembled WGS sequence"/>
</dbReference>
<protein>
    <submittedName>
        <fullName evidence="2">Uncharacterized protein</fullName>
    </submittedName>
</protein>
<dbReference type="SUPFAM" id="SSF52047">
    <property type="entry name" value="RNI-like"/>
    <property type="match status" value="1"/>
</dbReference>
<evidence type="ECO:0000256" key="1">
    <source>
        <dbReference type="SAM" id="MobiDB-lite"/>
    </source>
</evidence>
<dbReference type="AlphaFoldDB" id="A0AAD5UTM3"/>
<gene>
    <name evidence="2" type="ORF">NLI96_g10470</name>
</gene>
<comment type="caution">
    <text evidence="2">The sequence shown here is derived from an EMBL/GenBank/DDBJ whole genome shotgun (WGS) entry which is preliminary data.</text>
</comment>
<evidence type="ECO:0000313" key="2">
    <source>
        <dbReference type="EMBL" id="KAJ3477431.1"/>
    </source>
</evidence>
<organism evidence="2 3">
    <name type="scientific">Meripilus lineatus</name>
    <dbReference type="NCBI Taxonomy" id="2056292"/>
    <lineage>
        <taxon>Eukaryota</taxon>
        <taxon>Fungi</taxon>
        <taxon>Dikarya</taxon>
        <taxon>Basidiomycota</taxon>
        <taxon>Agaricomycotina</taxon>
        <taxon>Agaricomycetes</taxon>
        <taxon>Polyporales</taxon>
        <taxon>Meripilaceae</taxon>
        <taxon>Meripilus</taxon>
    </lineage>
</organism>
<dbReference type="EMBL" id="JANAWD010000595">
    <property type="protein sequence ID" value="KAJ3477431.1"/>
    <property type="molecule type" value="Genomic_DNA"/>
</dbReference>
<feature type="compositionally biased region" description="Low complexity" evidence="1">
    <location>
        <begin position="69"/>
        <end position="98"/>
    </location>
</feature>
<accession>A0AAD5UTM3</accession>
<reference evidence="2" key="1">
    <citation type="submission" date="2022-07" db="EMBL/GenBank/DDBJ databases">
        <title>Genome Sequence of Physisporinus lineatus.</title>
        <authorList>
            <person name="Buettner E."/>
        </authorList>
    </citation>
    <scope>NUCLEOTIDE SEQUENCE</scope>
    <source>
        <strain evidence="2">VT162</strain>
    </source>
</reference>
<keyword evidence="3" id="KW-1185">Reference proteome</keyword>